<evidence type="ECO:0000259" key="12">
    <source>
        <dbReference type="Pfam" id="PF00107"/>
    </source>
</evidence>
<evidence type="ECO:0000256" key="7">
    <source>
        <dbReference type="ARBA" id="ARBA00023002"/>
    </source>
</evidence>
<dbReference type="Gene3D" id="3.40.50.720">
    <property type="entry name" value="NAD(P)-binding Rossmann-like Domain"/>
    <property type="match status" value="1"/>
</dbReference>
<keyword evidence="5 11" id="KW-0479">Metal-binding</keyword>
<evidence type="ECO:0000256" key="10">
    <source>
        <dbReference type="ARBA" id="ARBA00049243"/>
    </source>
</evidence>
<dbReference type="GO" id="GO:0051903">
    <property type="term" value="F:S-(hydroxymethyl)glutathione dehydrogenase [NAD(P)+] activity"/>
    <property type="evidence" value="ECO:0007669"/>
    <property type="project" value="TreeGrafter"/>
</dbReference>
<dbReference type="AlphaFoldDB" id="A0AAN7RA85"/>
<evidence type="ECO:0000256" key="5">
    <source>
        <dbReference type="ARBA" id="ARBA00022723"/>
    </source>
</evidence>
<evidence type="ECO:0000256" key="3">
    <source>
        <dbReference type="ARBA" id="ARBA00011738"/>
    </source>
</evidence>
<reference evidence="14 15" key="1">
    <citation type="journal article" date="2023" name="Hortic Res">
        <title>Pangenome of water caltrop reveals structural variations and asymmetric subgenome divergence after allopolyploidization.</title>
        <authorList>
            <person name="Zhang X."/>
            <person name="Chen Y."/>
            <person name="Wang L."/>
            <person name="Yuan Y."/>
            <person name="Fang M."/>
            <person name="Shi L."/>
            <person name="Lu R."/>
            <person name="Comes H.P."/>
            <person name="Ma Y."/>
            <person name="Chen Y."/>
            <person name="Huang G."/>
            <person name="Zhou Y."/>
            <person name="Zheng Z."/>
            <person name="Qiu Y."/>
        </authorList>
    </citation>
    <scope>NUCLEOTIDE SEQUENCE [LARGE SCALE GENOMIC DNA]</scope>
    <source>
        <strain evidence="14">F231</strain>
    </source>
</reference>
<evidence type="ECO:0000313" key="14">
    <source>
        <dbReference type="EMBL" id="KAK4793985.1"/>
    </source>
</evidence>
<feature type="domain" description="Alcohol dehydrogenase-like N-terminal" evidence="13">
    <location>
        <begin position="40"/>
        <end position="172"/>
    </location>
</feature>
<accession>A0AAN7RA85</accession>
<dbReference type="FunFam" id="3.40.50.720:FF:000003">
    <property type="entry name" value="S-(hydroxymethyl)glutathione dehydrogenase"/>
    <property type="match status" value="1"/>
</dbReference>
<evidence type="ECO:0000256" key="6">
    <source>
        <dbReference type="ARBA" id="ARBA00022833"/>
    </source>
</evidence>
<dbReference type="PANTHER" id="PTHR43880">
    <property type="entry name" value="ALCOHOL DEHYDROGENASE"/>
    <property type="match status" value="1"/>
</dbReference>
<dbReference type="InterPro" id="IPR013154">
    <property type="entry name" value="ADH-like_N"/>
</dbReference>
<protein>
    <recommendedName>
        <fullName evidence="4">alcohol dehydrogenase</fullName>
        <ecNumber evidence="4">1.1.1.1</ecNumber>
    </recommendedName>
</protein>
<feature type="domain" description="Alcohol dehydrogenase-like C-terminal" evidence="12">
    <location>
        <begin position="213"/>
        <end position="341"/>
    </location>
</feature>
<dbReference type="SUPFAM" id="SSF51735">
    <property type="entry name" value="NAD(P)-binding Rossmann-fold domains"/>
    <property type="match status" value="1"/>
</dbReference>
<gene>
    <name evidence="14" type="ORF">SAY86_011979</name>
</gene>
<dbReference type="GO" id="GO:0008270">
    <property type="term" value="F:zinc ion binding"/>
    <property type="evidence" value="ECO:0007669"/>
    <property type="project" value="InterPro"/>
</dbReference>
<dbReference type="PANTHER" id="PTHR43880:SF56">
    <property type="entry name" value="ALCOHOL DEHYDROGENASE-LIKE 4"/>
    <property type="match status" value="1"/>
</dbReference>
<comment type="subunit">
    <text evidence="3">Homodimer.</text>
</comment>
<organism evidence="14 15">
    <name type="scientific">Trapa natans</name>
    <name type="common">Water chestnut</name>
    <dbReference type="NCBI Taxonomy" id="22666"/>
    <lineage>
        <taxon>Eukaryota</taxon>
        <taxon>Viridiplantae</taxon>
        <taxon>Streptophyta</taxon>
        <taxon>Embryophyta</taxon>
        <taxon>Tracheophyta</taxon>
        <taxon>Spermatophyta</taxon>
        <taxon>Magnoliopsida</taxon>
        <taxon>eudicotyledons</taxon>
        <taxon>Gunneridae</taxon>
        <taxon>Pentapetalae</taxon>
        <taxon>rosids</taxon>
        <taxon>malvids</taxon>
        <taxon>Myrtales</taxon>
        <taxon>Lythraceae</taxon>
        <taxon>Trapa</taxon>
    </lineage>
</organism>
<name>A0AAN7RA85_TRANT</name>
<evidence type="ECO:0000259" key="13">
    <source>
        <dbReference type="Pfam" id="PF08240"/>
    </source>
</evidence>
<dbReference type="InterPro" id="IPR013149">
    <property type="entry name" value="ADH-like_C"/>
</dbReference>
<evidence type="ECO:0000256" key="1">
    <source>
        <dbReference type="ARBA" id="ARBA00001947"/>
    </source>
</evidence>
<comment type="caution">
    <text evidence="14">The sequence shown here is derived from an EMBL/GenBank/DDBJ whole genome shotgun (WGS) entry which is preliminary data.</text>
</comment>
<evidence type="ECO:0000256" key="11">
    <source>
        <dbReference type="RuleBase" id="RU361277"/>
    </source>
</evidence>
<evidence type="ECO:0000313" key="15">
    <source>
        <dbReference type="Proteomes" id="UP001346149"/>
    </source>
</evidence>
<dbReference type="Pfam" id="PF00107">
    <property type="entry name" value="ADH_zinc_N"/>
    <property type="match status" value="1"/>
</dbReference>
<keyword evidence="7" id="KW-0560">Oxidoreductase</keyword>
<proteinExistence type="inferred from homology"/>
<dbReference type="Gene3D" id="3.90.180.10">
    <property type="entry name" value="Medium-chain alcohol dehydrogenases, catalytic domain"/>
    <property type="match status" value="1"/>
</dbReference>
<dbReference type="InterPro" id="IPR036291">
    <property type="entry name" value="NAD(P)-bd_dom_sf"/>
</dbReference>
<dbReference type="InterPro" id="IPR011032">
    <property type="entry name" value="GroES-like_sf"/>
</dbReference>
<dbReference type="GO" id="GO:0004022">
    <property type="term" value="F:alcohol dehydrogenase (NAD+) activity"/>
    <property type="evidence" value="ECO:0007669"/>
    <property type="project" value="UniProtKB-EC"/>
</dbReference>
<dbReference type="Pfam" id="PF08240">
    <property type="entry name" value="ADH_N"/>
    <property type="match status" value="1"/>
</dbReference>
<dbReference type="InterPro" id="IPR002328">
    <property type="entry name" value="ADH_Zn_CS"/>
</dbReference>
<comment type="cofactor">
    <cofactor evidence="1 11">
        <name>Zn(2+)</name>
        <dbReference type="ChEBI" id="CHEBI:29105"/>
    </cofactor>
</comment>
<dbReference type="EMBL" id="JAXQNO010000007">
    <property type="protein sequence ID" value="KAK4793985.1"/>
    <property type="molecule type" value="Genomic_DNA"/>
</dbReference>
<dbReference type="SUPFAM" id="SSF50129">
    <property type="entry name" value="GroES-like"/>
    <property type="match status" value="2"/>
</dbReference>
<comment type="similarity">
    <text evidence="2">Belongs to the zinc-containing alcohol dehydrogenase family. Class-III subfamily.</text>
</comment>
<evidence type="ECO:0000256" key="8">
    <source>
        <dbReference type="ARBA" id="ARBA00023027"/>
    </source>
</evidence>
<keyword evidence="15" id="KW-1185">Reference proteome</keyword>
<dbReference type="EC" id="1.1.1.1" evidence="4"/>
<dbReference type="PROSITE" id="PS00059">
    <property type="entry name" value="ADH_ZINC"/>
    <property type="match status" value="1"/>
</dbReference>
<keyword evidence="6 11" id="KW-0862">Zinc</keyword>
<evidence type="ECO:0000256" key="9">
    <source>
        <dbReference type="ARBA" id="ARBA00049164"/>
    </source>
</evidence>
<dbReference type="FunFam" id="3.90.180.10:FF:000007">
    <property type="entry name" value="Alcohol dehydrogenase 6"/>
    <property type="match status" value="1"/>
</dbReference>
<dbReference type="GO" id="GO:0005829">
    <property type="term" value="C:cytosol"/>
    <property type="evidence" value="ECO:0007669"/>
    <property type="project" value="TreeGrafter"/>
</dbReference>
<evidence type="ECO:0000256" key="4">
    <source>
        <dbReference type="ARBA" id="ARBA00013190"/>
    </source>
</evidence>
<comment type="catalytic activity">
    <reaction evidence="10">
        <text>a primary alcohol + NAD(+) = an aldehyde + NADH + H(+)</text>
        <dbReference type="Rhea" id="RHEA:10736"/>
        <dbReference type="ChEBI" id="CHEBI:15378"/>
        <dbReference type="ChEBI" id="CHEBI:15734"/>
        <dbReference type="ChEBI" id="CHEBI:17478"/>
        <dbReference type="ChEBI" id="CHEBI:57540"/>
        <dbReference type="ChEBI" id="CHEBI:57945"/>
        <dbReference type="EC" id="1.1.1.1"/>
    </reaction>
</comment>
<comment type="catalytic activity">
    <reaction evidence="9">
        <text>a secondary alcohol + NAD(+) = a ketone + NADH + H(+)</text>
        <dbReference type="Rhea" id="RHEA:10740"/>
        <dbReference type="ChEBI" id="CHEBI:15378"/>
        <dbReference type="ChEBI" id="CHEBI:17087"/>
        <dbReference type="ChEBI" id="CHEBI:35681"/>
        <dbReference type="ChEBI" id="CHEBI:57540"/>
        <dbReference type="ChEBI" id="CHEBI:57945"/>
        <dbReference type="EC" id="1.1.1.1"/>
    </reaction>
</comment>
<dbReference type="Proteomes" id="UP001346149">
    <property type="component" value="Unassembled WGS sequence"/>
</dbReference>
<dbReference type="GO" id="GO:0046294">
    <property type="term" value="P:formaldehyde catabolic process"/>
    <property type="evidence" value="ECO:0007669"/>
    <property type="project" value="TreeGrafter"/>
</dbReference>
<evidence type="ECO:0000256" key="2">
    <source>
        <dbReference type="ARBA" id="ARBA00010902"/>
    </source>
</evidence>
<keyword evidence="8" id="KW-0520">NAD</keyword>
<sequence length="386" mass="41760">MDNKVAARKAKVITCKAAVARAPGQPLSIEEVQVDPPRWTEVRVRIHFTSICHTDLSAWKGENEAQRAYPRILGHEASGVIESIGGGVTDLEEGDHVVPIFHGECGDCDYCRRPDTNMCPKFGANPMKKTMTSDGKVRFWSKDRTEPIYHFLNTSTFSEYTVIDSSCVVKIDPNFPLKKMSLLSCGVSTGVGAVWITADVQAGEKVAIFGLGAVGLAAAVGAKARGASQIIGVDVNPEKFIKGKVAGITDFINPKELLTPVHKVIQKLTGGGGVDYSFECSGDLLALREAFLSTQMGWGLTLLLGVHTKPDTLPIHPMELFNGQRLVGCVFGGFKGKTQLSDFAAQCVQGAVDLDQFVTHELPFERINEALQLLKDGKSLRCVLSL</sequence>